<organism evidence="1 2">
    <name type="scientific">Camellia lanceoleosa</name>
    <dbReference type="NCBI Taxonomy" id="1840588"/>
    <lineage>
        <taxon>Eukaryota</taxon>
        <taxon>Viridiplantae</taxon>
        <taxon>Streptophyta</taxon>
        <taxon>Embryophyta</taxon>
        <taxon>Tracheophyta</taxon>
        <taxon>Spermatophyta</taxon>
        <taxon>Magnoliopsida</taxon>
        <taxon>eudicotyledons</taxon>
        <taxon>Gunneridae</taxon>
        <taxon>Pentapetalae</taxon>
        <taxon>asterids</taxon>
        <taxon>Ericales</taxon>
        <taxon>Theaceae</taxon>
        <taxon>Camellia</taxon>
    </lineage>
</organism>
<evidence type="ECO:0000313" key="2">
    <source>
        <dbReference type="Proteomes" id="UP001060215"/>
    </source>
</evidence>
<protein>
    <submittedName>
        <fullName evidence="1">Uncharacterized protein</fullName>
    </submittedName>
</protein>
<accession>A0ACC0FPY0</accession>
<gene>
    <name evidence="1" type="ORF">LOK49_LG12G01877</name>
</gene>
<proteinExistence type="predicted"/>
<comment type="caution">
    <text evidence="1">The sequence shown here is derived from an EMBL/GenBank/DDBJ whole genome shotgun (WGS) entry which is preliminary data.</text>
</comment>
<keyword evidence="2" id="KW-1185">Reference proteome</keyword>
<evidence type="ECO:0000313" key="1">
    <source>
        <dbReference type="EMBL" id="KAI7990868.1"/>
    </source>
</evidence>
<reference evidence="1 2" key="1">
    <citation type="journal article" date="2022" name="Plant J.">
        <title>Chromosome-level genome of Camellia lanceoleosa provides a valuable resource for understanding genome evolution and self-incompatibility.</title>
        <authorList>
            <person name="Gong W."/>
            <person name="Xiao S."/>
            <person name="Wang L."/>
            <person name="Liao Z."/>
            <person name="Chang Y."/>
            <person name="Mo W."/>
            <person name="Hu G."/>
            <person name="Li W."/>
            <person name="Zhao G."/>
            <person name="Zhu H."/>
            <person name="Hu X."/>
            <person name="Ji K."/>
            <person name="Xiang X."/>
            <person name="Song Q."/>
            <person name="Yuan D."/>
            <person name="Jin S."/>
            <person name="Zhang L."/>
        </authorList>
    </citation>
    <scope>NUCLEOTIDE SEQUENCE [LARGE SCALE GENOMIC DNA]</scope>
    <source>
        <strain evidence="1">SQ_2022a</strain>
    </source>
</reference>
<name>A0ACC0FPY0_9ERIC</name>
<sequence>MAEETGGRANVAGAYILVPGQQDKIREVQICKRDFIWAKAFELLDQESSTHLDCLLFQTICKSHHTDSVQLRYSPSVCPCNSDGFNNEANHIQRESSSGSTKLAPHS</sequence>
<dbReference type="EMBL" id="CM045770">
    <property type="protein sequence ID" value="KAI7990868.1"/>
    <property type="molecule type" value="Genomic_DNA"/>
</dbReference>
<dbReference type="Proteomes" id="UP001060215">
    <property type="component" value="Chromosome 13"/>
</dbReference>